<dbReference type="InterPro" id="IPR032710">
    <property type="entry name" value="NTF2-like_dom_sf"/>
</dbReference>
<dbReference type="RefSeq" id="WP_254416636.1">
    <property type="nucleotide sequence ID" value="NZ_BAAAJB010000051.1"/>
</dbReference>
<keyword evidence="3" id="KW-1185">Reference proteome</keyword>
<name>A0ABY5CZR5_9ACTN</name>
<reference evidence="2" key="1">
    <citation type="submission" date="2022-06" db="EMBL/GenBank/DDBJ databases">
        <authorList>
            <person name="Ping M."/>
        </authorList>
    </citation>
    <scope>NUCLEOTIDE SEQUENCE</scope>
    <source>
        <strain evidence="2">JCM11759T</strain>
    </source>
</reference>
<dbReference type="Pfam" id="PF14534">
    <property type="entry name" value="DUF4440"/>
    <property type="match status" value="1"/>
</dbReference>
<proteinExistence type="predicted"/>
<protein>
    <submittedName>
        <fullName evidence="2">Nuclear transport factor 2 family protein</fullName>
    </submittedName>
</protein>
<feature type="domain" description="DUF4440" evidence="1">
    <location>
        <begin position="25"/>
        <end position="120"/>
    </location>
</feature>
<dbReference type="InterPro" id="IPR027843">
    <property type="entry name" value="DUF4440"/>
</dbReference>
<dbReference type="Gene3D" id="3.10.450.50">
    <property type="match status" value="1"/>
</dbReference>
<evidence type="ECO:0000259" key="1">
    <source>
        <dbReference type="Pfam" id="PF14534"/>
    </source>
</evidence>
<organism evidence="2 3">
    <name type="scientific">Nocardiopsis exhalans</name>
    <dbReference type="NCBI Taxonomy" id="163604"/>
    <lineage>
        <taxon>Bacteria</taxon>
        <taxon>Bacillati</taxon>
        <taxon>Actinomycetota</taxon>
        <taxon>Actinomycetes</taxon>
        <taxon>Streptosporangiales</taxon>
        <taxon>Nocardiopsidaceae</taxon>
        <taxon>Nocardiopsis</taxon>
    </lineage>
</organism>
<sequence length="131" mass="14476">MDSDQESACEDGREQVEQAVAGELSLHRPQVRTSRELAGALLDPEFVEVGKSGRRWDREAMLAELPSMTSGGPDAEIGVRDMRGVLLSPGLVHLTYATEVNGQRALRSALWRRDGQGRWRTFYHQGTPAAD</sequence>
<gene>
    <name evidence="2" type="ORF">NE857_16895</name>
</gene>
<evidence type="ECO:0000313" key="2">
    <source>
        <dbReference type="EMBL" id="USY17047.1"/>
    </source>
</evidence>
<dbReference type="SUPFAM" id="SSF54427">
    <property type="entry name" value="NTF2-like"/>
    <property type="match status" value="1"/>
</dbReference>
<accession>A0ABY5CZR5</accession>
<dbReference type="EMBL" id="CP099837">
    <property type="protein sequence ID" value="USY17047.1"/>
    <property type="molecule type" value="Genomic_DNA"/>
</dbReference>
<evidence type="ECO:0000313" key="3">
    <source>
        <dbReference type="Proteomes" id="UP001055940"/>
    </source>
</evidence>
<dbReference type="Proteomes" id="UP001055940">
    <property type="component" value="Chromosome"/>
</dbReference>